<dbReference type="AlphaFoldDB" id="A0AAV4DB55"/>
<dbReference type="GO" id="GO:0005044">
    <property type="term" value="F:scavenger receptor activity"/>
    <property type="evidence" value="ECO:0007669"/>
    <property type="project" value="TreeGrafter"/>
</dbReference>
<dbReference type="EMBL" id="BLXT01007679">
    <property type="protein sequence ID" value="GFO41384.1"/>
    <property type="molecule type" value="Genomic_DNA"/>
</dbReference>
<dbReference type="PANTHER" id="PTHR11923:SF51">
    <property type="entry name" value="LYSOSOME MEMBRANE PROTEIN 2"/>
    <property type="match status" value="1"/>
</dbReference>
<reference evidence="7 8" key="1">
    <citation type="journal article" date="2021" name="Elife">
        <title>Chloroplast acquisition without the gene transfer in kleptoplastic sea slugs, Plakobranchus ocellatus.</title>
        <authorList>
            <person name="Maeda T."/>
            <person name="Takahashi S."/>
            <person name="Yoshida T."/>
            <person name="Shimamura S."/>
            <person name="Takaki Y."/>
            <person name="Nagai Y."/>
            <person name="Toyoda A."/>
            <person name="Suzuki Y."/>
            <person name="Arimoto A."/>
            <person name="Ishii H."/>
            <person name="Satoh N."/>
            <person name="Nishiyama T."/>
            <person name="Hasebe M."/>
            <person name="Maruyama T."/>
            <person name="Minagawa J."/>
            <person name="Obokata J."/>
            <person name="Shigenobu S."/>
        </authorList>
    </citation>
    <scope>NUCLEOTIDE SEQUENCE [LARGE SCALE GENOMIC DNA]</scope>
</reference>
<evidence type="ECO:0000256" key="5">
    <source>
        <dbReference type="ARBA" id="ARBA00023136"/>
    </source>
</evidence>
<organism evidence="7 8">
    <name type="scientific">Plakobranchus ocellatus</name>
    <dbReference type="NCBI Taxonomy" id="259542"/>
    <lineage>
        <taxon>Eukaryota</taxon>
        <taxon>Metazoa</taxon>
        <taxon>Spiralia</taxon>
        <taxon>Lophotrochozoa</taxon>
        <taxon>Mollusca</taxon>
        <taxon>Gastropoda</taxon>
        <taxon>Heterobranchia</taxon>
        <taxon>Euthyneura</taxon>
        <taxon>Panpulmonata</taxon>
        <taxon>Sacoglossa</taxon>
        <taxon>Placobranchoidea</taxon>
        <taxon>Plakobranchidae</taxon>
        <taxon>Plakobranchus</taxon>
    </lineage>
</organism>
<keyword evidence="6" id="KW-0325">Glycoprotein</keyword>
<dbReference type="Pfam" id="PF01130">
    <property type="entry name" value="CD36"/>
    <property type="match status" value="1"/>
</dbReference>
<evidence type="ECO:0000313" key="7">
    <source>
        <dbReference type="EMBL" id="GFO41384.1"/>
    </source>
</evidence>
<feature type="non-terminal residue" evidence="7">
    <location>
        <position position="1"/>
    </location>
</feature>
<keyword evidence="8" id="KW-1185">Reference proteome</keyword>
<dbReference type="GO" id="GO:0016020">
    <property type="term" value="C:membrane"/>
    <property type="evidence" value="ECO:0007669"/>
    <property type="project" value="UniProtKB-SubCell"/>
</dbReference>
<comment type="similarity">
    <text evidence="2">Belongs to the CD36 family.</text>
</comment>
<evidence type="ECO:0000256" key="3">
    <source>
        <dbReference type="ARBA" id="ARBA00022692"/>
    </source>
</evidence>
<evidence type="ECO:0000256" key="6">
    <source>
        <dbReference type="ARBA" id="ARBA00023180"/>
    </source>
</evidence>
<gene>
    <name evidence="7" type="ORF">PoB_006788900</name>
</gene>
<keyword evidence="4" id="KW-1133">Transmembrane helix</keyword>
<evidence type="ECO:0000313" key="8">
    <source>
        <dbReference type="Proteomes" id="UP000735302"/>
    </source>
</evidence>
<proteinExistence type="inferred from homology"/>
<keyword evidence="3" id="KW-0812">Transmembrane</keyword>
<evidence type="ECO:0000256" key="2">
    <source>
        <dbReference type="ARBA" id="ARBA00010532"/>
    </source>
</evidence>
<dbReference type="Proteomes" id="UP000735302">
    <property type="component" value="Unassembled WGS sequence"/>
</dbReference>
<dbReference type="GO" id="GO:0005737">
    <property type="term" value="C:cytoplasm"/>
    <property type="evidence" value="ECO:0007669"/>
    <property type="project" value="TreeGrafter"/>
</dbReference>
<name>A0AAV4DB55_9GAST</name>
<accession>A0AAV4DB55</accession>
<sequence>ADGSHWTRSVKIYYWTLVNSDGFLYKAEIPRFAQRGPYVYTEREYKYDVHFDGPHVSFRLRRRYMFDAATTQIECPRCRENDTLTILSPWYLRTVGSSGGEEMLAWSSVVLYTANLLQQALPNEDSQSWTLNDTLALAMGDFRSSPSASLLTKSYPELSSFAFGPWLYNQTGVSYKETFQDPTIRAENFSSAEMRALYLVLSNASSLGGSALTSYDTDLQKRCQIWAQEICSGAVGGASDRRASLDLSLAACGVIYLLHSCRDNVSSQAIELFHNTFCPFGTGSDSCLDFRTVTQTLANAYGHALSDYVAYLSNHFLNVFLEHKQLGLVESRAQKQLALGFETPSANNFILKTFYCGLLFCDWGQQGLNDEPSMKVFTCLQNRDMDNNMKLIEYNNNWFSPVELEQNPEAKSSLASHTDFGTSCGSLRTCTECASPDQSLRFFIEVLRRPAIFLFLAHTSLWGVAVFRYEMSSDTLSNSSRLRVSQGLQNMTEVTGFLSWLGQPHVIGEPANHVSFVGDGVNTAPISLSPSSSSSSSSSDVNQNVEPSYISVEPVTGRVWQRSIKLQRNVGISEKSAHALERDIRNPGLPFPVFWTDHWLEVHDSEVDGYKHLVSLYLML</sequence>
<evidence type="ECO:0000256" key="4">
    <source>
        <dbReference type="ARBA" id="ARBA00022989"/>
    </source>
</evidence>
<protein>
    <submittedName>
        <fullName evidence="7">Uncharacterized protein</fullName>
    </submittedName>
</protein>
<dbReference type="PANTHER" id="PTHR11923">
    <property type="entry name" value="SCAVENGER RECEPTOR CLASS B TYPE-1 SR-B1"/>
    <property type="match status" value="1"/>
</dbReference>
<dbReference type="InterPro" id="IPR002159">
    <property type="entry name" value="CD36_fam"/>
</dbReference>
<comment type="subcellular location">
    <subcellularLocation>
        <location evidence="1">Membrane</location>
    </subcellularLocation>
</comment>
<comment type="caution">
    <text evidence="7">The sequence shown here is derived from an EMBL/GenBank/DDBJ whole genome shotgun (WGS) entry which is preliminary data.</text>
</comment>
<evidence type="ECO:0000256" key="1">
    <source>
        <dbReference type="ARBA" id="ARBA00004370"/>
    </source>
</evidence>
<keyword evidence="5" id="KW-0472">Membrane</keyword>